<dbReference type="GO" id="GO:0030026">
    <property type="term" value="P:intracellular manganese ion homeostasis"/>
    <property type="evidence" value="ECO:0007669"/>
    <property type="project" value="TreeGrafter"/>
</dbReference>
<dbReference type="InterPro" id="IPR002550">
    <property type="entry name" value="CNNM"/>
</dbReference>
<feature type="domain" description="CNNM transmembrane" evidence="5">
    <location>
        <begin position="36"/>
        <end position="218"/>
    </location>
</feature>
<feature type="compositionally biased region" description="Basic and acidic residues" evidence="3">
    <location>
        <begin position="466"/>
        <end position="479"/>
    </location>
</feature>
<feature type="transmembrane region" description="Helical" evidence="4">
    <location>
        <begin position="44"/>
        <end position="67"/>
    </location>
</feature>
<gene>
    <name evidence="6" type="ORF">CTheo_3544</name>
</gene>
<feature type="transmembrane region" description="Helical" evidence="4">
    <location>
        <begin position="100"/>
        <end position="121"/>
    </location>
</feature>
<feature type="region of interest" description="Disordered" evidence="3">
    <location>
        <begin position="425"/>
        <end position="521"/>
    </location>
</feature>
<dbReference type="EMBL" id="SSOP01000048">
    <property type="protein sequence ID" value="KAB5592990.1"/>
    <property type="molecule type" value="Genomic_DNA"/>
</dbReference>
<name>A0A5N5QMJ9_9AGAM</name>
<evidence type="ECO:0000256" key="3">
    <source>
        <dbReference type="SAM" id="MobiDB-lite"/>
    </source>
</evidence>
<sequence>MRSNRTIAAAMLIISRAAHASPIFVLTKKEPEAPIGSPEFWWRMVMSMGLVLLGGAFAGLTLGLMGLDELHLRVLAASSDNPKERNNAKKVLRLMKKGRHWVLVVLLLGNVIVNESLPIFLDSAIGGGIAAVVISTVMIVIFGIIPQAACARYGLQIGAMSAPLVLSLMYIFAPIAWPIAKLLDWALGNDETNTYKKAELKSFLQFHREGQEPLRDDEASNLFYISILNGVLSLNDKKVSEIMTPIQDVMTLSNDTILDHNRVDVILTSGYSRIPIHEVGNRTSFVGLLLVKKVGQHLAISTRSCIVSCMFSPSLRLLAYDPAQQLPVNAFSLSILPEAEPSISCFQALDYFQTGRSHLLLISENPGEPEGALGVITLEDIIEEIISEEIVDETDRYEDNRHKRRAKRQSTAAIMRGIVEREKRRWSFNDGATTDNDTSSYSTSRVPTPKPTTPGREAAEVTRLLPIDEHATNGYHEDYSSYGSTTHSPSLRGNGVVGRGRERNRSQSGHQGLYTDSPTRT</sequence>
<dbReference type="AlphaFoldDB" id="A0A5N5QMJ9"/>
<accession>A0A5N5QMJ9</accession>
<protein>
    <submittedName>
        <fullName evidence="6">Hemolysin</fullName>
    </submittedName>
</protein>
<feature type="compositionally biased region" description="Polar residues" evidence="3">
    <location>
        <begin position="506"/>
        <end position="521"/>
    </location>
</feature>
<dbReference type="OrthoDB" id="5353557at2759"/>
<dbReference type="Proteomes" id="UP000383932">
    <property type="component" value="Unassembled WGS sequence"/>
</dbReference>
<dbReference type="GO" id="GO:0005737">
    <property type="term" value="C:cytoplasm"/>
    <property type="evidence" value="ECO:0007669"/>
    <property type="project" value="TreeGrafter"/>
</dbReference>
<dbReference type="PANTHER" id="PTHR12064">
    <property type="entry name" value="METAL TRANSPORTER CNNM"/>
    <property type="match status" value="1"/>
</dbReference>
<comment type="caution">
    <text evidence="6">The sequence shown here is derived from an EMBL/GenBank/DDBJ whole genome shotgun (WGS) entry which is preliminary data.</text>
</comment>
<feature type="transmembrane region" description="Helical" evidence="4">
    <location>
        <begin position="127"/>
        <end position="145"/>
    </location>
</feature>
<dbReference type="GO" id="GO:0010960">
    <property type="term" value="P:magnesium ion homeostasis"/>
    <property type="evidence" value="ECO:0007669"/>
    <property type="project" value="InterPro"/>
</dbReference>
<organism evidence="6 7">
    <name type="scientific">Ceratobasidium theobromae</name>
    <dbReference type="NCBI Taxonomy" id="1582974"/>
    <lineage>
        <taxon>Eukaryota</taxon>
        <taxon>Fungi</taxon>
        <taxon>Dikarya</taxon>
        <taxon>Basidiomycota</taxon>
        <taxon>Agaricomycotina</taxon>
        <taxon>Agaricomycetes</taxon>
        <taxon>Cantharellales</taxon>
        <taxon>Ceratobasidiaceae</taxon>
        <taxon>Ceratobasidium</taxon>
    </lineage>
</organism>
<dbReference type="PANTHER" id="PTHR12064:SF97">
    <property type="entry name" value="METAL TRANSPORTER CNNM-5"/>
    <property type="match status" value="1"/>
</dbReference>
<dbReference type="SUPFAM" id="SSF54631">
    <property type="entry name" value="CBS-domain pair"/>
    <property type="match status" value="1"/>
</dbReference>
<dbReference type="Gene3D" id="3.10.580.10">
    <property type="entry name" value="CBS-domain"/>
    <property type="match status" value="1"/>
</dbReference>
<keyword evidence="2 4" id="KW-0812">Transmembrane</keyword>
<evidence type="ECO:0000313" key="6">
    <source>
        <dbReference type="EMBL" id="KAB5592990.1"/>
    </source>
</evidence>
<feature type="transmembrane region" description="Helical" evidence="4">
    <location>
        <begin position="157"/>
        <end position="177"/>
    </location>
</feature>
<dbReference type="GO" id="GO:0016020">
    <property type="term" value="C:membrane"/>
    <property type="evidence" value="ECO:0007669"/>
    <property type="project" value="UniProtKB-UniRule"/>
</dbReference>
<dbReference type="Pfam" id="PF01595">
    <property type="entry name" value="CNNM"/>
    <property type="match status" value="1"/>
</dbReference>
<reference evidence="6 7" key="1">
    <citation type="journal article" date="2019" name="Fungal Biol. Biotechnol.">
        <title>Draft genome sequence of fastidious pathogen Ceratobasidium theobromae, which causes vascular-streak dieback in Theobroma cacao.</title>
        <authorList>
            <person name="Ali S.S."/>
            <person name="Asman A."/>
            <person name="Shao J."/>
            <person name="Firmansyah A.P."/>
            <person name="Susilo A.W."/>
            <person name="Rosmana A."/>
            <person name="McMahon P."/>
            <person name="Junaid M."/>
            <person name="Guest D."/>
            <person name="Kheng T.Y."/>
            <person name="Meinhardt L.W."/>
            <person name="Bailey B.A."/>
        </authorList>
    </citation>
    <scope>NUCLEOTIDE SEQUENCE [LARGE SCALE GENOMIC DNA]</scope>
    <source>
        <strain evidence="6 7">CT2</strain>
    </source>
</reference>
<feature type="compositionally biased region" description="Polar residues" evidence="3">
    <location>
        <begin position="481"/>
        <end position="491"/>
    </location>
</feature>
<evidence type="ECO:0000313" key="7">
    <source>
        <dbReference type="Proteomes" id="UP000383932"/>
    </source>
</evidence>
<keyword evidence="2 4" id="KW-0472">Membrane</keyword>
<dbReference type="InterPro" id="IPR045095">
    <property type="entry name" value="ACDP"/>
</dbReference>
<dbReference type="PROSITE" id="PS51846">
    <property type="entry name" value="CNNM"/>
    <property type="match status" value="1"/>
</dbReference>
<feature type="compositionally biased region" description="Low complexity" evidence="3">
    <location>
        <begin position="433"/>
        <end position="444"/>
    </location>
</feature>
<evidence type="ECO:0000256" key="4">
    <source>
        <dbReference type="SAM" id="Phobius"/>
    </source>
</evidence>
<keyword evidence="2 4" id="KW-1133">Transmembrane helix</keyword>
<evidence type="ECO:0000259" key="5">
    <source>
        <dbReference type="PROSITE" id="PS51846"/>
    </source>
</evidence>
<dbReference type="InterPro" id="IPR046342">
    <property type="entry name" value="CBS_dom_sf"/>
</dbReference>
<evidence type="ECO:0000256" key="1">
    <source>
        <dbReference type="ARBA" id="ARBA00022737"/>
    </source>
</evidence>
<keyword evidence="7" id="KW-1185">Reference proteome</keyword>
<evidence type="ECO:0000256" key="2">
    <source>
        <dbReference type="PROSITE-ProRule" id="PRU01193"/>
    </source>
</evidence>
<keyword evidence="1" id="KW-0677">Repeat</keyword>
<proteinExistence type="predicted"/>